<dbReference type="InterPro" id="IPR057746">
    <property type="entry name" value="CpnT-like_N"/>
</dbReference>
<dbReference type="Proteomes" id="UP000627838">
    <property type="component" value="Unassembled WGS sequence"/>
</dbReference>
<sequence>MTLTLPPDLADLVAKAGGRWPQADEDRLHDLSGKWTAMADELRSLKNSGSPVAQRVRAQNQGASIDSFGSLWTRFEQQLDASIAAVEGTATAVRSMASAVFAAKKAIAQGAAAIYGKILEIRRLAGMSGGIICAVGRLLLPLLRWLWKYIWQVLRWLAKWIWKGIVWLFRTIAGWIAGAYEWFKKLFKGKKGDKPGGKNKPPGHGGKKPHDELTPKQRQELEGHRDDLAAKDPQRYSEYQKDPDHRRRDGTYDIDDNARAEAKTGLDLRERGYLPSDLQRPSARGQGDFYSPSNGKYYDLKEVDPSPNFNVNNFENKINNMYNKNREVVVDLRNAPQSHINQIQQMAARRGWQNRIIWYP</sequence>
<evidence type="ECO:0000313" key="4">
    <source>
        <dbReference type="EMBL" id="MBE1530621.1"/>
    </source>
</evidence>
<evidence type="ECO:0000313" key="5">
    <source>
        <dbReference type="Proteomes" id="UP000627838"/>
    </source>
</evidence>
<accession>A0ABR9JJ93</accession>
<feature type="compositionally biased region" description="Basic and acidic residues" evidence="1">
    <location>
        <begin position="208"/>
        <end position="272"/>
    </location>
</feature>
<evidence type="ECO:0000259" key="3">
    <source>
        <dbReference type="Pfam" id="PF25547"/>
    </source>
</evidence>
<proteinExistence type="predicted"/>
<name>A0ABR9JJ93_9ACTN</name>
<feature type="transmembrane region" description="Helical" evidence="2">
    <location>
        <begin position="124"/>
        <end position="140"/>
    </location>
</feature>
<comment type="caution">
    <text evidence="4">The sequence shown here is derived from an EMBL/GenBank/DDBJ whole genome shotgun (WGS) entry which is preliminary data.</text>
</comment>
<reference evidence="4 5" key="1">
    <citation type="submission" date="2020-10" db="EMBL/GenBank/DDBJ databases">
        <title>Sequencing the genomes of 1000 actinobacteria strains.</title>
        <authorList>
            <person name="Klenk H.-P."/>
        </authorList>
    </citation>
    <scope>NUCLEOTIDE SEQUENCE [LARGE SCALE GENOMIC DNA]</scope>
    <source>
        <strain evidence="4 5">DSM 46744</strain>
    </source>
</reference>
<dbReference type="Pfam" id="PF25547">
    <property type="entry name" value="WXG100_2"/>
    <property type="match status" value="1"/>
</dbReference>
<feature type="domain" description="Outer membrane channel protein CpnT-like N-terminal" evidence="3">
    <location>
        <begin position="9"/>
        <end position="109"/>
    </location>
</feature>
<keyword evidence="2" id="KW-0812">Transmembrane</keyword>
<dbReference type="RefSeq" id="WP_192757609.1">
    <property type="nucleotide sequence ID" value="NZ_JADBDZ010000001.1"/>
</dbReference>
<keyword evidence="5" id="KW-1185">Reference proteome</keyword>
<feature type="region of interest" description="Disordered" evidence="1">
    <location>
        <begin position="191"/>
        <end position="291"/>
    </location>
</feature>
<evidence type="ECO:0000256" key="1">
    <source>
        <dbReference type="SAM" id="MobiDB-lite"/>
    </source>
</evidence>
<dbReference type="EMBL" id="JADBDZ010000001">
    <property type="protein sequence ID" value="MBE1530621.1"/>
    <property type="molecule type" value="Genomic_DNA"/>
</dbReference>
<organism evidence="4 5">
    <name type="scientific">Actinomadura algeriensis</name>
    <dbReference type="NCBI Taxonomy" id="1679523"/>
    <lineage>
        <taxon>Bacteria</taxon>
        <taxon>Bacillati</taxon>
        <taxon>Actinomycetota</taxon>
        <taxon>Actinomycetes</taxon>
        <taxon>Streptosporangiales</taxon>
        <taxon>Thermomonosporaceae</taxon>
        <taxon>Actinomadura</taxon>
    </lineage>
</organism>
<evidence type="ECO:0000256" key="2">
    <source>
        <dbReference type="SAM" id="Phobius"/>
    </source>
</evidence>
<keyword evidence="2" id="KW-0472">Membrane</keyword>
<dbReference type="Gene3D" id="1.10.287.1060">
    <property type="entry name" value="ESAT-6-like"/>
    <property type="match status" value="1"/>
</dbReference>
<keyword evidence="2" id="KW-1133">Transmembrane helix</keyword>
<feature type="transmembrane region" description="Helical" evidence="2">
    <location>
        <begin position="160"/>
        <end position="183"/>
    </location>
</feature>
<protein>
    <submittedName>
        <fullName evidence="4">Uncharacterized protein YukE</fullName>
    </submittedName>
</protein>
<gene>
    <name evidence="4" type="ORF">H4W34_000454</name>
</gene>